<comment type="miscellaneous">
    <text evidence="6">The active site is a conserved redox-active cysteine residue, the peroxidatic cysteine (C(P)), which makes the nucleophilic attack on the peroxide substrate. The peroxide oxidizes the C(P)-SH to cysteine sulfenic acid (C(P)-SOH), which then reacts with another cysteine residue, the resolving cysteine (C(R)), to form a disulfide bridge. The disulfide is subsequently reduced by an appropriate electron donor to complete the catalytic cycle. In this atypical 2-Cys peroxiredoxin, C(R) is present in the same subunit to form an intramolecular disulfide. The disulfide is subsequently reduced by thioredoxin.</text>
</comment>
<evidence type="ECO:0000256" key="6">
    <source>
        <dbReference type="HAMAP-Rule" id="MF_00269"/>
    </source>
</evidence>
<evidence type="ECO:0000259" key="7">
    <source>
        <dbReference type="PROSITE" id="PS51352"/>
    </source>
</evidence>
<dbReference type="InterPro" id="IPR002065">
    <property type="entry name" value="TPX"/>
</dbReference>
<keyword evidence="5 6" id="KW-0676">Redox-active center</keyword>
<dbReference type="InterPro" id="IPR018219">
    <property type="entry name" value="Tpx_CS"/>
</dbReference>
<feature type="active site" description="Cysteine sulfenic acid (-SOH) intermediate" evidence="6">
    <location>
        <position position="60"/>
    </location>
</feature>
<dbReference type="RefSeq" id="WP_004457766.1">
    <property type="nucleotide sequence ID" value="NZ_AHON02000050.1"/>
</dbReference>
<dbReference type="Proteomes" id="UP000006329">
    <property type="component" value="Unassembled WGS sequence"/>
</dbReference>
<evidence type="ECO:0000256" key="5">
    <source>
        <dbReference type="ARBA" id="ARBA00023284"/>
    </source>
</evidence>
<dbReference type="AlphaFoldDB" id="A0A0E2BE54"/>
<keyword evidence="1 6" id="KW-0575">Peroxidase</keyword>
<dbReference type="InterPro" id="IPR050455">
    <property type="entry name" value="Tpx_Peroxidase_subfamily"/>
</dbReference>
<evidence type="ECO:0000256" key="3">
    <source>
        <dbReference type="ARBA" id="ARBA00023002"/>
    </source>
</evidence>
<dbReference type="PROSITE" id="PS01265">
    <property type="entry name" value="TPX"/>
    <property type="match status" value="1"/>
</dbReference>
<dbReference type="Pfam" id="PF08534">
    <property type="entry name" value="Redoxin"/>
    <property type="match status" value="1"/>
</dbReference>
<keyword evidence="4 6" id="KW-1015">Disulfide bond</keyword>
<comment type="subunit">
    <text evidence="6">Homodimer.</text>
</comment>
<evidence type="ECO:0000313" key="9">
    <source>
        <dbReference type="Proteomes" id="UP000006329"/>
    </source>
</evidence>
<dbReference type="InterPro" id="IPR013740">
    <property type="entry name" value="Redoxin"/>
</dbReference>
<evidence type="ECO:0000256" key="4">
    <source>
        <dbReference type="ARBA" id="ARBA00023157"/>
    </source>
</evidence>
<feature type="disulfide bond" description="Redox-active" evidence="6">
    <location>
        <begin position="60"/>
        <end position="94"/>
    </location>
</feature>
<sequence length="171" mass="18229">MTQVTLKGNPVSLEGKIPAPGDKAPDFKVIKQDLSEVGLKNYSDKVKILVAVPSLDTSVCALETRVFNEKAAGLSDIITLIISGDLPFAMKRFCSTEGINSPNLMTGSQYRDFSFSKAYGTHIADGPLKGLSARAVFVVDKSDTVRYVELVSEIGSEPNYQAALAAANAAL</sequence>
<dbReference type="GO" id="GO:0008379">
    <property type="term" value="F:thioredoxin peroxidase activity"/>
    <property type="evidence" value="ECO:0007669"/>
    <property type="project" value="UniProtKB-UniRule"/>
</dbReference>
<dbReference type="PANTHER" id="PTHR43110:SF1">
    <property type="entry name" value="THIOL PEROXIDASE"/>
    <property type="match status" value="1"/>
</dbReference>
<proteinExistence type="inferred from homology"/>
<name>A0A0E2BE54_9LEPT</name>
<dbReference type="Gene3D" id="3.40.30.10">
    <property type="entry name" value="Glutaredoxin"/>
    <property type="match status" value="1"/>
</dbReference>
<evidence type="ECO:0000256" key="2">
    <source>
        <dbReference type="ARBA" id="ARBA00022862"/>
    </source>
</evidence>
<dbReference type="PROSITE" id="PS51352">
    <property type="entry name" value="THIOREDOXIN_2"/>
    <property type="match status" value="1"/>
</dbReference>
<keyword evidence="2 6" id="KW-0049">Antioxidant</keyword>
<dbReference type="SUPFAM" id="SSF52833">
    <property type="entry name" value="Thioredoxin-like"/>
    <property type="match status" value="1"/>
</dbReference>
<protein>
    <recommendedName>
        <fullName evidence="6">Thiol peroxidase</fullName>
        <shortName evidence="6">Tpx</shortName>
        <ecNumber evidence="6">1.11.1.24</ecNumber>
    </recommendedName>
    <alternativeName>
        <fullName evidence="6">Peroxiredoxin tpx</fullName>
        <shortName evidence="6">Prx</shortName>
    </alternativeName>
    <alternativeName>
        <fullName evidence="6">Thioredoxin peroxidase</fullName>
    </alternativeName>
    <alternativeName>
        <fullName evidence="6">Thioredoxin-dependent peroxiredoxin</fullName>
    </alternativeName>
</protein>
<comment type="catalytic activity">
    <reaction evidence="6">
        <text>a hydroperoxide + [thioredoxin]-dithiol = an alcohol + [thioredoxin]-disulfide + H2O</text>
        <dbReference type="Rhea" id="RHEA:62620"/>
        <dbReference type="Rhea" id="RHEA-COMP:10698"/>
        <dbReference type="Rhea" id="RHEA-COMP:10700"/>
        <dbReference type="ChEBI" id="CHEBI:15377"/>
        <dbReference type="ChEBI" id="CHEBI:29950"/>
        <dbReference type="ChEBI" id="CHEBI:30879"/>
        <dbReference type="ChEBI" id="CHEBI:35924"/>
        <dbReference type="ChEBI" id="CHEBI:50058"/>
        <dbReference type="EC" id="1.11.1.24"/>
    </reaction>
</comment>
<keyword evidence="3 6" id="KW-0560">Oxidoreductase</keyword>
<comment type="similarity">
    <text evidence="6">Belongs to the peroxiredoxin family. Tpx subfamily.</text>
</comment>
<evidence type="ECO:0000256" key="1">
    <source>
        <dbReference type="ARBA" id="ARBA00022559"/>
    </source>
</evidence>
<dbReference type="GeneID" id="29742286"/>
<comment type="function">
    <text evidence="6">Thiol-specific peroxidase that catalyzes the reduction of hydrogen peroxide and organic hydroperoxides to water and alcohols, respectively. Plays a role in cell protection against oxidative stress by detoxifying peroxides.</text>
</comment>
<dbReference type="CDD" id="cd03014">
    <property type="entry name" value="PRX_Atyp2cys"/>
    <property type="match status" value="1"/>
</dbReference>
<dbReference type="NCBIfam" id="NF001808">
    <property type="entry name" value="PRK00522.1"/>
    <property type="match status" value="1"/>
</dbReference>
<evidence type="ECO:0000313" key="8">
    <source>
        <dbReference type="EMBL" id="EKO33570.1"/>
    </source>
</evidence>
<gene>
    <name evidence="6" type="primary">tpx</name>
    <name evidence="8" type="ORF">LEP1GSC179_1973</name>
</gene>
<dbReference type="EC" id="1.11.1.24" evidence="6"/>
<feature type="domain" description="Thioredoxin" evidence="7">
    <location>
        <begin position="18"/>
        <end position="169"/>
    </location>
</feature>
<keyword evidence="9" id="KW-1185">Reference proteome</keyword>
<accession>A0A0E2BE54</accession>
<dbReference type="InterPro" id="IPR036249">
    <property type="entry name" value="Thioredoxin-like_sf"/>
</dbReference>
<reference evidence="8" key="1">
    <citation type="submission" date="2012-10" db="EMBL/GenBank/DDBJ databases">
        <authorList>
            <person name="Harkins D.M."/>
            <person name="Durkin A.S."/>
            <person name="Brinkac L.M."/>
            <person name="Haft D.H."/>
            <person name="Selengut J.D."/>
            <person name="Sanka R."/>
            <person name="DePew J."/>
            <person name="Purushe J."/>
            <person name="Matthias M.A."/>
            <person name="Vinetz J.M."/>
            <person name="Sutton G.G."/>
            <person name="Nierman W.C."/>
            <person name="Fouts D.E."/>
        </authorList>
    </citation>
    <scope>NUCLEOTIDE SEQUENCE [LARGE SCALE GENOMIC DNA]</scope>
    <source>
        <strain evidence="8">MOR084</strain>
    </source>
</reference>
<dbReference type="HAMAP" id="MF_00269">
    <property type="entry name" value="Tpx"/>
    <property type="match status" value="1"/>
</dbReference>
<comment type="caution">
    <text evidence="8">The sequence shown here is derived from an EMBL/GenBank/DDBJ whole genome shotgun (WGS) entry which is preliminary data.</text>
</comment>
<dbReference type="EMBL" id="AHON02000050">
    <property type="protein sequence ID" value="EKO33570.1"/>
    <property type="molecule type" value="Genomic_DNA"/>
</dbReference>
<organism evidence="8 9">
    <name type="scientific">Leptospira santarosai str. MOR084</name>
    <dbReference type="NCBI Taxonomy" id="1049984"/>
    <lineage>
        <taxon>Bacteria</taxon>
        <taxon>Pseudomonadati</taxon>
        <taxon>Spirochaetota</taxon>
        <taxon>Spirochaetia</taxon>
        <taxon>Leptospirales</taxon>
        <taxon>Leptospiraceae</taxon>
        <taxon>Leptospira</taxon>
    </lineage>
</organism>
<dbReference type="PANTHER" id="PTHR43110">
    <property type="entry name" value="THIOL PEROXIDASE"/>
    <property type="match status" value="1"/>
</dbReference>
<dbReference type="InterPro" id="IPR013766">
    <property type="entry name" value="Thioredoxin_domain"/>
</dbReference>